<feature type="region of interest" description="Disordered" evidence="14">
    <location>
        <begin position="605"/>
        <end position="631"/>
    </location>
</feature>
<feature type="compositionally biased region" description="Low complexity" evidence="14">
    <location>
        <begin position="1322"/>
        <end position="1331"/>
    </location>
</feature>
<evidence type="ECO:0000259" key="17">
    <source>
        <dbReference type="PROSITE" id="PS51413"/>
    </source>
</evidence>
<dbReference type="InterPro" id="IPR050520">
    <property type="entry name" value="INO80/SWR1_helicase"/>
</dbReference>
<dbReference type="OMA" id="NYDCERM"/>
<protein>
    <recommendedName>
        <fullName evidence="3 12">Chromatin-remodeling ATPase INO80</fullName>
        <ecNumber evidence="12">3.6.4.-</ecNumber>
    </recommendedName>
</protein>
<feature type="compositionally biased region" description="Low complexity" evidence="14">
    <location>
        <begin position="25"/>
        <end position="47"/>
    </location>
</feature>
<gene>
    <name evidence="18" type="ORF">AMAG_19034</name>
</gene>
<evidence type="ECO:0000256" key="8">
    <source>
        <dbReference type="ARBA" id="ARBA00023125"/>
    </source>
</evidence>
<evidence type="ECO:0000256" key="13">
    <source>
        <dbReference type="SAM" id="Coils"/>
    </source>
</evidence>
<feature type="compositionally biased region" description="Low complexity" evidence="14">
    <location>
        <begin position="1216"/>
        <end position="1225"/>
    </location>
</feature>
<sequence>MKQRSIVTRRVRRDWVNTDTPVPDDTAPAAASSSSKPSSAATAAARAAAKAERDAESSRFRLWRHIALTIIPRAARSVNANAGIRQNNYKRLAKLLERESMALRRPTPRDITTVRGKRVMKEALVFWKHNEKVEKEAQKRAQAEALERQKLLEEQREVTRQERKLNFLLSQTELFTHFVSKKLAPPALAPPPGQSAALSSSGADGGASDGAAAAMDTDQPAPLTIKAVADINFDDEAECAAQAQAYAADMLAKHTSTSKVADQFTVDVVQPKLLACELKEYQLKGLEWLISLYEQGINGILADEMGLGKTVQSIALLAWLAENHGMWGPYLVVTPASTLHNWQQELERFVPGFKVIPYWGTPTDREYQLKGLEWLISLYEQGINGILADEMGLGKTVQSIALLAWLAENHGMWGPYLVVTPASTLHNWQQELERFVPGFKVIPYWGTPTDRVKSRNRLLLTGTPVQNSMKELWALLHFIMPTLFDSHTEFNEWFSRDIESAAVNKRQMNAEQVKRLHMILQPFMLRRVKRDVQSELGEKIEVNVSCALSKKQMLLYRLLKQKISIRDILDSISIRDILDSVRNGASKAASAARAAAAARKAAKRDLDDELARDPAGGGAGAGGIDDEEDSSGDSLMNVVMQLRKVCNHPELLERSDSVSPFVMAPVIAGRVGVVAGGGAYVPANAGDVGSADAAAAATVSLPSTLADAQVAVRVHAALATRFPRRLVGLVHDVSAMRIDDCQTLNVDVDVPECLTGYTAINVVHVSRHLNALQRARLHEHLESTYPGVMRAVASWSVTGLQKASVCDRDPVVRRIVRDARYGLLEAPWIPPSLEFVQPRAVALPPLAWEYVHADAPSTTITSAFHALYWPPPDEDDDAAVALRCGSNAAKPAVPAVTDLVPIVPHTKSTIRVPNMQSMISASGKLQALEVLLPKLKSEGHRCLIYFQMTRMMDLMEDYLIYRKYSYQRLDGSTTLGDRRDLVSDWQTRDDLFIFLLSTRAGGVGINLTAADTVIFFDSDWNPTVDRQAMDRAHRLGQKRQVTVYRLVARHSIEERILERARQKDHIQRVVISGTPGADATEDGDEAMATAPSAKEMASLLFGDDEDDAAMRALLEEEMRKPAAGTAAGRARSGKKGATSAPAASATAGEGARESSAAPTGTPEPGAAASTTTTTAAGKPKPKRAPRPRKPAAAAKAAAAASADTAANQDGTSASGDAGDPATPKAKPAPRKPRAKKSAAAAVAPAASPAATEGAAPPDDRTAATTAIAAPSTTESTAASTTPADVPAADPANPDPSSSTPSTPVAPPTKRKRTSGSIKHRGLLGQQPAAAGPGAGEGAGAASAGPLRKRRATAGTPRKSGARGAKAADQADAASSAVPAAASTEANGALEPPGVEADAVSAGTGTSLSRVDEANGDEDEESMMVDVVDGA</sequence>
<evidence type="ECO:0000313" key="18">
    <source>
        <dbReference type="EMBL" id="KNE63701.1"/>
    </source>
</evidence>
<keyword evidence="13" id="KW-0175">Coiled coil</keyword>
<comment type="domain">
    <text evidence="12">The DBINO region is involved in binding to DNA.</text>
</comment>
<dbReference type="InterPro" id="IPR027417">
    <property type="entry name" value="P-loop_NTPase"/>
</dbReference>
<feature type="compositionally biased region" description="Low complexity" evidence="14">
    <location>
        <begin position="1190"/>
        <end position="1206"/>
    </location>
</feature>
<comment type="similarity">
    <text evidence="2 12">Belongs to the SNF2/RAD54 helicase family.</text>
</comment>
<evidence type="ECO:0000256" key="6">
    <source>
        <dbReference type="ARBA" id="ARBA00022801"/>
    </source>
</evidence>
<dbReference type="InterPro" id="IPR049730">
    <property type="entry name" value="SNF2/RAD54-like_C"/>
</dbReference>
<dbReference type="Gene3D" id="3.40.50.300">
    <property type="entry name" value="P-loop containing nucleotide triphosphate hydrolases"/>
    <property type="match status" value="2"/>
</dbReference>
<dbReference type="Proteomes" id="UP000054350">
    <property type="component" value="Unassembled WGS sequence"/>
</dbReference>
<dbReference type="Gene3D" id="3.40.50.10810">
    <property type="entry name" value="Tandem AAA-ATPase domain"/>
    <property type="match status" value="3"/>
</dbReference>
<evidence type="ECO:0000256" key="9">
    <source>
        <dbReference type="ARBA" id="ARBA00023159"/>
    </source>
</evidence>
<dbReference type="SMART" id="SM00490">
    <property type="entry name" value="HELICc"/>
    <property type="match status" value="1"/>
</dbReference>
<feature type="region of interest" description="Disordered" evidence="14">
    <location>
        <begin position="1117"/>
        <end position="1430"/>
    </location>
</feature>
<dbReference type="EMBL" id="GG745342">
    <property type="protein sequence ID" value="KNE63701.1"/>
    <property type="molecule type" value="Genomic_DNA"/>
</dbReference>
<evidence type="ECO:0000256" key="3">
    <source>
        <dbReference type="ARBA" id="ARBA00019805"/>
    </source>
</evidence>
<feature type="domain" description="Helicase C-terminal" evidence="16">
    <location>
        <begin position="927"/>
        <end position="1082"/>
    </location>
</feature>
<feature type="compositionally biased region" description="Low complexity" evidence="14">
    <location>
        <begin position="1237"/>
        <end position="1302"/>
    </location>
</feature>
<feature type="compositionally biased region" description="Low complexity" evidence="14">
    <location>
        <begin position="1361"/>
        <end position="1385"/>
    </location>
</feature>
<evidence type="ECO:0000256" key="10">
    <source>
        <dbReference type="ARBA" id="ARBA00023204"/>
    </source>
</evidence>
<evidence type="ECO:0000256" key="5">
    <source>
        <dbReference type="ARBA" id="ARBA00022763"/>
    </source>
</evidence>
<evidence type="ECO:0000259" key="15">
    <source>
        <dbReference type="PROSITE" id="PS51192"/>
    </source>
</evidence>
<evidence type="ECO:0000259" key="16">
    <source>
        <dbReference type="PROSITE" id="PS51194"/>
    </source>
</evidence>
<name>A0A0L0SMA6_ALLM3</name>
<keyword evidence="6 12" id="KW-0378">Hydrolase</keyword>
<dbReference type="CDD" id="cd18793">
    <property type="entry name" value="SF2_C_SNF"/>
    <property type="match status" value="1"/>
</dbReference>
<dbReference type="GO" id="GO:0042393">
    <property type="term" value="F:histone binding"/>
    <property type="evidence" value="ECO:0007669"/>
    <property type="project" value="TreeGrafter"/>
</dbReference>
<dbReference type="SMART" id="SM00487">
    <property type="entry name" value="DEXDc"/>
    <property type="match status" value="1"/>
</dbReference>
<dbReference type="EC" id="3.6.4.-" evidence="12"/>
<evidence type="ECO:0000256" key="1">
    <source>
        <dbReference type="ARBA" id="ARBA00004123"/>
    </source>
</evidence>
<feature type="domain" description="Helicase ATP-binding" evidence="15">
    <location>
        <begin position="290"/>
        <end position="482"/>
    </location>
</feature>
<reference evidence="18 19" key="1">
    <citation type="submission" date="2009-11" db="EMBL/GenBank/DDBJ databases">
        <title>Annotation of Allomyces macrogynus ATCC 38327.</title>
        <authorList>
            <consortium name="The Broad Institute Genome Sequencing Platform"/>
            <person name="Russ C."/>
            <person name="Cuomo C."/>
            <person name="Burger G."/>
            <person name="Gray M.W."/>
            <person name="Holland P.W.H."/>
            <person name="King N."/>
            <person name="Lang F.B.F."/>
            <person name="Roger A.J."/>
            <person name="Ruiz-Trillo I."/>
            <person name="Young S.K."/>
            <person name="Zeng Q."/>
            <person name="Gargeya S."/>
            <person name="Fitzgerald M."/>
            <person name="Haas B."/>
            <person name="Abouelleil A."/>
            <person name="Alvarado L."/>
            <person name="Arachchi H.M."/>
            <person name="Berlin A."/>
            <person name="Chapman S.B."/>
            <person name="Gearin G."/>
            <person name="Goldberg J."/>
            <person name="Griggs A."/>
            <person name="Gujja S."/>
            <person name="Hansen M."/>
            <person name="Heiman D."/>
            <person name="Howarth C."/>
            <person name="Larimer J."/>
            <person name="Lui A."/>
            <person name="MacDonald P.J.P."/>
            <person name="McCowen C."/>
            <person name="Montmayeur A."/>
            <person name="Murphy C."/>
            <person name="Neiman D."/>
            <person name="Pearson M."/>
            <person name="Priest M."/>
            <person name="Roberts A."/>
            <person name="Saif S."/>
            <person name="Shea T."/>
            <person name="Sisk P."/>
            <person name="Stolte C."/>
            <person name="Sykes S."/>
            <person name="Wortman J."/>
            <person name="Nusbaum C."/>
            <person name="Birren B."/>
        </authorList>
    </citation>
    <scope>NUCLEOTIDE SEQUENCE [LARGE SCALE GENOMIC DNA]</scope>
    <source>
        <strain evidence="18 19">ATCC 38327</strain>
    </source>
</reference>
<keyword evidence="11" id="KW-0539">Nucleus</keyword>
<feature type="coiled-coil region" evidence="13">
    <location>
        <begin position="129"/>
        <end position="171"/>
    </location>
</feature>
<dbReference type="STRING" id="578462.A0A0L0SMA6"/>
<dbReference type="GO" id="GO:0003677">
    <property type="term" value="F:DNA binding"/>
    <property type="evidence" value="ECO:0007669"/>
    <property type="project" value="UniProtKB-UniRule"/>
</dbReference>
<keyword evidence="4" id="KW-0547">Nucleotide-binding</keyword>
<keyword evidence="5 12" id="KW-0227">DNA damage</keyword>
<feature type="compositionally biased region" description="Low complexity" evidence="14">
    <location>
        <begin position="1122"/>
        <end position="1178"/>
    </location>
</feature>
<dbReference type="eggNOG" id="KOG0388">
    <property type="taxonomic scope" value="Eukaryota"/>
</dbReference>
<dbReference type="PROSITE" id="PS51192">
    <property type="entry name" value="HELICASE_ATP_BIND_1"/>
    <property type="match status" value="1"/>
</dbReference>
<feature type="region of interest" description="Disordered" evidence="14">
    <location>
        <begin position="186"/>
        <end position="216"/>
    </location>
</feature>
<comment type="subunit">
    <text evidence="12">Component of the INO80 chromatin-remodeling complex.</text>
</comment>
<feature type="compositionally biased region" description="Basic residues" evidence="14">
    <location>
        <begin position="1"/>
        <end position="12"/>
    </location>
</feature>
<evidence type="ECO:0000256" key="11">
    <source>
        <dbReference type="ARBA" id="ARBA00023242"/>
    </source>
</evidence>
<dbReference type="PROSITE" id="PS51194">
    <property type="entry name" value="HELICASE_CTER"/>
    <property type="match status" value="1"/>
</dbReference>
<feature type="domain" description="DBINO" evidence="17">
    <location>
        <begin position="62"/>
        <end position="185"/>
    </location>
</feature>
<dbReference type="Pfam" id="PF00176">
    <property type="entry name" value="SNF2-rel_dom"/>
    <property type="match status" value="2"/>
</dbReference>
<evidence type="ECO:0000256" key="7">
    <source>
        <dbReference type="ARBA" id="ARBA00022840"/>
    </source>
</evidence>
<dbReference type="PANTHER" id="PTHR45685:SF2">
    <property type="entry name" value="CHROMATIN-REMODELING ATPASE INO80"/>
    <property type="match status" value="1"/>
</dbReference>
<keyword evidence="9" id="KW-0010">Activator</keyword>
<dbReference type="InterPro" id="IPR014001">
    <property type="entry name" value="Helicase_ATP-bd"/>
</dbReference>
<organism evidence="18 19">
    <name type="scientific">Allomyces macrogynus (strain ATCC 38327)</name>
    <name type="common">Allomyces javanicus var. macrogynus</name>
    <dbReference type="NCBI Taxonomy" id="578462"/>
    <lineage>
        <taxon>Eukaryota</taxon>
        <taxon>Fungi</taxon>
        <taxon>Fungi incertae sedis</taxon>
        <taxon>Blastocladiomycota</taxon>
        <taxon>Blastocladiomycetes</taxon>
        <taxon>Blastocladiales</taxon>
        <taxon>Blastocladiaceae</taxon>
        <taxon>Allomyces</taxon>
    </lineage>
</organism>
<dbReference type="InterPro" id="IPR000330">
    <property type="entry name" value="SNF2_N"/>
</dbReference>
<feature type="compositionally biased region" description="Basic residues" evidence="14">
    <location>
        <begin position="1227"/>
        <end position="1236"/>
    </location>
</feature>
<keyword evidence="7 12" id="KW-0067">ATP-binding</keyword>
<accession>A0A0L0SMA6</accession>
<feature type="region of interest" description="Disordered" evidence="14">
    <location>
        <begin position="1"/>
        <end position="47"/>
    </location>
</feature>
<dbReference type="Pfam" id="PF13892">
    <property type="entry name" value="DBINO"/>
    <property type="match status" value="1"/>
</dbReference>
<dbReference type="PROSITE" id="PS51413">
    <property type="entry name" value="DBINO"/>
    <property type="match status" value="1"/>
</dbReference>
<dbReference type="InterPro" id="IPR001650">
    <property type="entry name" value="Helicase_C-like"/>
</dbReference>
<evidence type="ECO:0000256" key="12">
    <source>
        <dbReference type="RuleBase" id="RU368001"/>
    </source>
</evidence>
<dbReference type="GO" id="GO:0006338">
    <property type="term" value="P:chromatin remodeling"/>
    <property type="evidence" value="ECO:0007669"/>
    <property type="project" value="UniProtKB-UniRule"/>
</dbReference>
<dbReference type="InterPro" id="IPR038718">
    <property type="entry name" value="SNF2-like_sf"/>
</dbReference>
<keyword evidence="10 12" id="KW-0234">DNA repair</keyword>
<dbReference type="VEuPathDB" id="FungiDB:AMAG_19034"/>
<comment type="function">
    <text evidence="12">ATPase component of the INO80 complex which remodels chromatin by shifting nucleosomes and is involved in DNA repair.</text>
</comment>
<evidence type="ECO:0000313" key="19">
    <source>
        <dbReference type="Proteomes" id="UP000054350"/>
    </source>
</evidence>
<feature type="compositionally biased region" description="Basic residues" evidence="14">
    <location>
        <begin position="1308"/>
        <end position="1321"/>
    </location>
</feature>
<evidence type="ECO:0000256" key="14">
    <source>
        <dbReference type="SAM" id="MobiDB-lite"/>
    </source>
</evidence>
<feature type="compositionally biased region" description="Acidic residues" evidence="14">
    <location>
        <begin position="1413"/>
        <end position="1422"/>
    </location>
</feature>
<keyword evidence="19" id="KW-1185">Reference proteome</keyword>
<evidence type="ECO:0000256" key="4">
    <source>
        <dbReference type="ARBA" id="ARBA00022741"/>
    </source>
</evidence>
<dbReference type="GO" id="GO:0005524">
    <property type="term" value="F:ATP binding"/>
    <property type="evidence" value="ECO:0007669"/>
    <property type="project" value="UniProtKB-UniRule"/>
</dbReference>
<dbReference type="InterPro" id="IPR020838">
    <property type="entry name" value="DBINO"/>
</dbReference>
<dbReference type="GO" id="GO:0016887">
    <property type="term" value="F:ATP hydrolysis activity"/>
    <property type="evidence" value="ECO:0007669"/>
    <property type="project" value="TreeGrafter"/>
</dbReference>
<dbReference type="SUPFAM" id="SSF52540">
    <property type="entry name" value="P-loop containing nucleoside triphosphate hydrolases"/>
    <property type="match status" value="3"/>
</dbReference>
<dbReference type="GO" id="GO:0006281">
    <property type="term" value="P:DNA repair"/>
    <property type="evidence" value="ECO:0007669"/>
    <property type="project" value="UniProtKB-UniRule"/>
</dbReference>
<feature type="compositionally biased region" description="Basic residues" evidence="14">
    <location>
        <begin position="1179"/>
        <end position="1189"/>
    </location>
</feature>
<keyword evidence="8 12" id="KW-0238">DNA-binding</keyword>
<proteinExistence type="inferred from homology"/>
<reference evidence="19" key="2">
    <citation type="submission" date="2009-11" db="EMBL/GenBank/DDBJ databases">
        <title>The Genome Sequence of Allomyces macrogynus strain ATCC 38327.</title>
        <authorList>
            <consortium name="The Broad Institute Genome Sequencing Platform"/>
            <person name="Russ C."/>
            <person name="Cuomo C."/>
            <person name="Shea T."/>
            <person name="Young S.K."/>
            <person name="Zeng Q."/>
            <person name="Koehrsen M."/>
            <person name="Haas B."/>
            <person name="Borodovsky M."/>
            <person name="Guigo R."/>
            <person name="Alvarado L."/>
            <person name="Berlin A."/>
            <person name="Borenstein D."/>
            <person name="Chen Z."/>
            <person name="Engels R."/>
            <person name="Freedman E."/>
            <person name="Gellesch M."/>
            <person name="Goldberg J."/>
            <person name="Griggs A."/>
            <person name="Gujja S."/>
            <person name="Heiman D."/>
            <person name="Hepburn T."/>
            <person name="Howarth C."/>
            <person name="Jen D."/>
            <person name="Larson L."/>
            <person name="Lewis B."/>
            <person name="Mehta T."/>
            <person name="Park D."/>
            <person name="Pearson M."/>
            <person name="Roberts A."/>
            <person name="Saif S."/>
            <person name="Shenoy N."/>
            <person name="Sisk P."/>
            <person name="Stolte C."/>
            <person name="Sykes S."/>
            <person name="Walk T."/>
            <person name="White J."/>
            <person name="Yandava C."/>
            <person name="Burger G."/>
            <person name="Gray M.W."/>
            <person name="Holland P.W.H."/>
            <person name="King N."/>
            <person name="Lang F.B.F."/>
            <person name="Roger A.J."/>
            <person name="Ruiz-Trillo I."/>
            <person name="Lander E."/>
            <person name="Nusbaum C."/>
        </authorList>
    </citation>
    <scope>NUCLEOTIDE SEQUENCE [LARGE SCALE GENOMIC DNA]</scope>
    <source>
        <strain evidence="19">ATCC 38327</strain>
    </source>
</reference>
<dbReference type="OrthoDB" id="372624at2759"/>
<dbReference type="Pfam" id="PF00271">
    <property type="entry name" value="Helicase_C"/>
    <property type="match status" value="1"/>
</dbReference>
<evidence type="ECO:0000256" key="2">
    <source>
        <dbReference type="ARBA" id="ARBA00007025"/>
    </source>
</evidence>
<dbReference type="GO" id="GO:0031011">
    <property type="term" value="C:Ino80 complex"/>
    <property type="evidence" value="ECO:0007669"/>
    <property type="project" value="UniProtKB-UniRule"/>
</dbReference>
<comment type="subcellular location">
    <subcellularLocation>
        <location evidence="1 12">Nucleus</location>
    </subcellularLocation>
</comment>
<dbReference type="PANTHER" id="PTHR45685">
    <property type="entry name" value="HELICASE SRCAP-RELATED"/>
    <property type="match status" value="1"/>
</dbReference>
<comment type="catalytic activity">
    <reaction evidence="12">
        <text>ATP + H2O = ADP + phosphate + H(+)</text>
        <dbReference type="Rhea" id="RHEA:13065"/>
        <dbReference type="ChEBI" id="CHEBI:15377"/>
        <dbReference type="ChEBI" id="CHEBI:15378"/>
        <dbReference type="ChEBI" id="CHEBI:30616"/>
        <dbReference type="ChEBI" id="CHEBI:43474"/>
        <dbReference type="ChEBI" id="CHEBI:456216"/>
    </reaction>
</comment>